<dbReference type="STRING" id="1179773.BN6_39260"/>
<dbReference type="BioCyc" id="SESP1179773:BN6_RS19000-MONOMER"/>
<dbReference type="EMBL" id="HE804045">
    <property type="protein sequence ID" value="CCH31215.1"/>
    <property type="molecule type" value="Genomic_DNA"/>
</dbReference>
<proteinExistence type="predicted"/>
<dbReference type="RefSeq" id="WP_015101327.1">
    <property type="nucleotide sequence ID" value="NC_019673.1"/>
</dbReference>
<evidence type="ECO:0000313" key="2">
    <source>
        <dbReference type="Proteomes" id="UP000006281"/>
    </source>
</evidence>
<dbReference type="HOGENOM" id="CLU_074815_0_0_11"/>
<keyword evidence="2" id="KW-1185">Reference proteome</keyword>
<dbReference type="KEGG" id="sesp:BN6_39260"/>
<dbReference type="InterPro" id="IPR012964">
    <property type="entry name" value="DUF1702"/>
</dbReference>
<dbReference type="Proteomes" id="UP000006281">
    <property type="component" value="Chromosome"/>
</dbReference>
<evidence type="ECO:0000313" key="1">
    <source>
        <dbReference type="EMBL" id="CCH31215.1"/>
    </source>
</evidence>
<reference evidence="1 2" key="1">
    <citation type="journal article" date="2012" name="BMC Genomics">
        <title>Complete genome sequence of Saccharothrix espanaensis DSM 44229T and comparison to the other completely sequenced Pseudonocardiaceae.</title>
        <authorList>
            <person name="Strobel T."/>
            <person name="Al-Dilaimi A."/>
            <person name="Blom J."/>
            <person name="Gessner A."/>
            <person name="Kalinowski J."/>
            <person name="Luzhetska M."/>
            <person name="Puhler A."/>
            <person name="Szczepanowski R."/>
            <person name="Bechthold A."/>
            <person name="Ruckert C."/>
        </authorList>
    </citation>
    <scope>NUCLEOTIDE SEQUENCE [LARGE SCALE GENOMIC DNA]</scope>
    <source>
        <strain evidence="2">ATCC 51144 / DSM 44229 / JCM 9112 / NBRC 15066 / NRRL 15764</strain>
    </source>
</reference>
<name>K0JTU8_SACES</name>
<dbReference type="AlphaFoldDB" id="K0JTU8"/>
<protein>
    <recommendedName>
        <fullName evidence="3">Enediyne biosynthesis protein</fullName>
    </recommendedName>
</protein>
<dbReference type="Pfam" id="PF08012">
    <property type="entry name" value="DUF1702"/>
    <property type="match status" value="1"/>
</dbReference>
<dbReference type="OrthoDB" id="2530105at2"/>
<gene>
    <name evidence="1" type="ordered locus">BN6_39260</name>
</gene>
<evidence type="ECO:0008006" key="3">
    <source>
        <dbReference type="Google" id="ProtNLM"/>
    </source>
</evidence>
<sequence length="326" mass="36282">MSALRALRRRVLTPDIAETSLAKRGFRVKDETSRELLETVGRTFLAGYAHAVEARHPRDAEDRLETIPAQFRGFAYEGAGMGFAVLDGLPFGSGRHVEEFLKGRAADHVYMVYVGIGWGMARLPRFRWPAEARTDPLLRWLVLDGYGFHQAYFKTEQYVHRQYVDPRFPWPAAGPRSYANRALDQGIGRALWFVGGTDAPHVADLIDRFPEDRQEDLYAGAGLAATYAGGESEDELVLFRHRAGRHSPMVAQASAFAAEARVKAGLLVPHTAVATQVFCGTTPEKAARVTQDVRPEPPVVDGAVPAFETWRQRIARQFVHQEGVGR</sequence>
<organism evidence="1 2">
    <name type="scientific">Saccharothrix espanaensis (strain ATCC 51144 / DSM 44229 / JCM 9112 / NBRC 15066 / NRRL 15764)</name>
    <dbReference type="NCBI Taxonomy" id="1179773"/>
    <lineage>
        <taxon>Bacteria</taxon>
        <taxon>Bacillati</taxon>
        <taxon>Actinomycetota</taxon>
        <taxon>Actinomycetes</taxon>
        <taxon>Pseudonocardiales</taxon>
        <taxon>Pseudonocardiaceae</taxon>
        <taxon>Saccharothrix</taxon>
    </lineage>
</organism>
<dbReference type="PATRIC" id="fig|1179773.3.peg.3927"/>
<accession>K0JTU8</accession>
<dbReference type="eggNOG" id="ENOG502Z8MJ">
    <property type="taxonomic scope" value="Bacteria"/>
</dbReference>